<evidence type="ECO:0000313" key="2">
    <source>
        <dbReference type="EMBL" id="RJX42671.1"/>
    </source>
</evidence>
<feature type="transmembrane region" description="Helical" evidence="1">
    <location>
        <begin position="9"/>
        <end position="28"/>
    </location>
</feature>
<dbReference type="RefSeq" id="WP_120102923.1">
    <property type="nucleotide sequence ID" value="NZ_QKNY01000013.1"/>
</dbReference>
<keyword evidence="1" id="KW-1133">Transmembrane helix</keyword>
<dbReference type="Proteomes" id="UP000276588">
    <property type="component" value="Unassembled WGS sequence"/>
</dbReference>
<gene>
    <name evidence="2" type="ORF">DM826_08210</name>
</gene>
<organism evidence="2 3">
    <name type="scientific">Halonotius aquaticus</name>
    <dbReference type="NCBI Taxonomy" id="2216978"/>
    <lineage>
        <taxon>Archaea</taxon>
        <taxon>Methanobacteriati</taxon>
        <taxon>Methanobacteriota</taxon>
        <taxon>Stenosarchaea group</taxon>
        <taxon>Halobacteria</taxon>
        <taxon>Halobacteriales</taxon>
        <taxon>Haloferacaceae</taxon>
        <taxon>Halonotius</taxon>
    </lineage>
</organism>
<dbReference type="EMBL" id="QKNY01000013">
    <property type="protein sequence ID" value="RJX42671.1"/>
    <property type="molecule type" value="Genomic_DNA"/>
</dbReference>
<reference evidence="2 3" key="1">
    <citation type="submission" date="2018-06" db="EMBL/GenBank/DDBJ databases">
        <title>Halonotius sp. F13-13 a new haloarchaeeon isolated from a solar saltern from Isla Cristina, Huelva, Spain.</title>
        <authorList>
            <person name="Duran-Viseras A."/>
            <person name="Sanchez-Porro C."/>
            <person name="Ventosa A."/>
        </authorList>
    </citation>
    <scope>NUCLEOTIDE SEQUENCE [LARGE SCALE GENOMIC DNA]</scope>
    <source>
        <strain evidence="2 3">F13-13</strain>
    </source>
</reference>
<dbReference type="Pfam" id="PF09490">
    <property type="entry name" value="CbtA"/>
    <property type="match status" value="1"/>
</dbReference>
<proteinExistence type="predicted"/>
<feature type="transmembrane region" description="Helical" evidence="1">
    <location>
        <begin position="201"/>
        <end position="221"/>
    </location>
</feature>
<feature type="transmembrane region" description="Helical" evidence="1">
    <location>
        <begin position="133"/>
        <end position="152"/>
    </location>
</feature>
<protein>
    <submittedName>
        <fullName evidence="2">Cobalamin cluster protein</fullName>
    </submittedName>
</protein>
<name>A0A3A6PT34_9EURY</name>
<feature type="transmembrane region" description="Helical" evidence="1">
    <location>
        <begin position="65"/>
        <end position="83"/>
    </location>
</feature>
<feature type="transmembrane region" description="Helical" evidence="1">
    <location>
        <begin position="95"/>
        <end position="113"/>
    </location>
</feature>
<comment type="caution">
    <text evidence="2">The sequence shown here is derived from an EMBL/GenBank/DDBJ whole genome shotgun (WGS) entry which is preliminary data.</text>
</comment>
<evidence type="ECO:0000256" key="1">
    <source>
        <dbReference type="SAM" id="Phobius"/>
    </source>
</evidence>
<dbReference type="InterPro" id="IPR012666">
    <property type="entry name" value="CbtA_put"/>
</dbReference>
<keyword evidence="3" id="KW-1185">Reference proteome</keyword>
<dbReference type="AlphaFoldDB" id="A0A3A6PT34"/>
<keyword evidence="1" id="KW-0472">Membrane</keyword>
<dbReference type="OrthoDB" id="170869at2157"/>
<sequence length="239" mass="24660">MFFAYFKRGLLAGGVAGIAYGLFMATVANPLVGYLEHAQHGHSHAPEGGTVVAESTTALVSVGGGLLWALFLGGCFGIALYFLEPALPGRGAAKGFVLAASGFLTISVTPWLVLPPFAPGAEQALSTDIRFALYGGLVVLGGAIAATSVLAYNRIEPQSRGLAAVAGATPVVATVVVLPLVSPTLVTHPELSADLVVAYRAMVVLSQGSIWLLIAATFGWLQRRNLLESTTTKSPQPTS</sequence>
<feature type="transmembrane region" description="Helical" evidence="1">
    <location>
        <begin position="161"/>
        <end position="181"/>
    </location>
</feature>
<keyword evidence="1" id="KW-0812">Transmembrane</keyword>
<accession>A0A3A6PT34</accession>
<evidence type="ECO:0000313" key="3">
    <source>
        <dbReference type="Proteomes" id="UP000276588"/>
    </source>
</evidence>